<feature type="transmembrane region" description="Helical" evidence="12">
    <location>
        <begin position="48"/>
        <end position="71"/>
    </location>
</feature>
<keyword evidence="16" id="KW-1185">Reference proteome</keyword>
<feature type="region of interest" description="Disordered" evidence="13">
    <location>
        <begin position="1"/>
        <end position="23"/>
    </location>
</feature>
<name>A0A8I0GBP2_9ACTO</name>
<keyword evidence="9 12" id="KW-0472">Membrane</keyword>
<evidence type="ECO:0000256" key="11">
    <source>
        <dbReference type="ARBA" id="ARBA00072251"/>
    </source>
</evidence>
<dbReference type="PROSITE" id="PS50928">
    <property type="entry name" value="ABC_TM1"/>
    <property type="match status" value="1"/>
</dbReference>
<dbReference type="InterPro" id="IPR000515">
    <property type="entry name" value="MetI-like"/>
</dbReference>
<protein>
    <recommendedName>
        <fullName evidence="11">Oligopeptide transport system permease protein OppC</fullName>
    </recommendedName>
</protein>
<evidence type="ECO:0000259" key="14">
    <source>
        <dbReference type="PROSITE" id="PS50928"/>
    </source>
</evidence>
<evidence type="ECO:0000256" key="9">
    <source>
        <dbReference type="ARBA" id="ARBA00023136"/>
    </source>
</evidence>
<dbReference type="PANTHER" id="PTHR43386">
    <property type="entry name" value="OLIGOPEPTIDE TRANSPORT SYSTEM PERMEASE PROTEIN APPC"/>
    <property type="match status" value="1"/>
</dbReference>
<dbReference type="GO" id="GO:0015833">
    <property type="term" value="P:peptide transport"/>
    <property type="evidence" value="ECO:0007669"/>
    <property type="project" value="UniProtKB-KW"/>
</dbReference>
<dbReference type="GO" id="GO:0015031">
    <property type="term" value="P:protein transport"/>
    <property type="evidence" value="ECO:0007669"/>
    <property type="project" value="UniProtKB-KW"/>
</dbReference>
<evidence type="ECO:0000256" key="5">
    <source>
        <dbReference type="ARBA" id="ARBA00022692"/>
    </source>
</evidence>
<keyword evidence="3" id="KW-1003">Cell membrane</keyword>
<dbReference type="Pfam" id="PF00528">
    <property type="entry name" value="BPD_transp_1"/>
    <property type="match status" value="1"/>
</dbReference>
<sequence length="315" mass="33400">MPALTTPAETPMPDDAPLDNITSAQSTTSLTRTQLVLRRTFRTTGAKVGTVGLLLIVAFAIFGPLISPWSYSDVDNASFMMPPSAEHWLGTTQGGRDIFAMAVEGLRKSLLIGFCVAALQTFLAAVIGASAAYFGNAVSKVILWIIDLLLVIPSFLMIAIITQRAGSAKGSVPVFILLLAAFGWMLSARVVRAMTSSVASLDYVNAARFMSVPSRAIIFRHILPNISSYLIIDFTLGLAAAVLSETSLSFFGFGVQPPQTSLGTMISEGSKMATTFPWVFLAPAVLLVLTLLFVNFVGDAVRDALDPSSNAGGQA</sequence>
<dbReference type="RefSeq" id="WP_191071143.1">
    <property type="nucleotide sequence ID" value="NZ_CP060506.1"/>
</dbReference>
<feature type="transmembrane region" description="Helical" evidence="12">
    <location>
        <begin position="141"/>
        <end position="162"/>
    </location>
</feature>
<feature type="transmembrane region" description="Helical" evidence="12">
    <location>
        <begin position="275"/>
        <end position="297"/>
    </location>
</feature>
<evidence type="ECO:0000256" key="4">
    <source>
        <dbReference type="ARBA" id="ARBA00022519"/>
    </source>
</evidence>
<evidence type="ECO:0000256" key="8">
    <source>
        <dbReference type="ARBA" id="ARBA00022989"/>
    </source>
</evidence>
<comment type="similarity">
    <text evidence="10">Belongs to the binding-protein-dependent transport system permease family. OppBC subfamily.</text>
</comment>
<dbReference type="PANTHER" id="PTHR43386:SF2">
    <property type="entry name" value="OLIGOPEPTIDE TRANSPORT SYSTEM PERMEASE PROTEIN OPPC"/>
    <property type="match status" value="1"/>
</dbReference>
<reference evidence="15 16" key="1">
    <citation type="submission" date="2020-08" db="EMBL/GenBank/DDBJ databases">
        <title>Winkia gen. nov., sp. nov., isolated from faeces of the Anser albifrons in China.</title>
        <authorList>
            <person name="Liu Q."/>
        </authorList>
    </citation>
    <scope>NUCLEOTIDE SEQUENCE [LARGE SCALE GENOMIC DNA]</scope>
    <source>
        <strain evidence="15 16">C62</strain>
    </source>
</reference>
<keyword evidence="7" id="KW-0653">Protein transport</keyword>
<dbReference type="Pfam" id="PF12911">
    <property type="entry name" value="OppC_N"/>
    <property type="match status" value="1"/>
</dbReference>
<dbReference type="CDD" id="cd06261">
    <property type="entry name" value="TM_PBP2"/>
    <property type="match status" value="1"/>
</dbReference>
<evidence type="ECO:0000256" key="1">
    <source>
        <dbReference type="ARBA" id="ARBA00004429"/>
    </source>
</evidence>
<dbReference type="InterPro" id="IPR050366">
    <property type="entry name" value="BP-dependent_transpt_permease"/>
</dbReference>
<feature type="transmembrane region" description="Helical" evidence="12">
    <location>
        <begin position="230"/>
        <end position="255"/>
    </location>
</feature>
<dbReference type="SUPFAM" id="SSF161098">
    <property type="entry name" value="MetI-like"/>
    <property type="match status" value="1"/>
</dbReference>
<keyword evidence="8 12" id="KW-1133">Transmembrane helix</keyword>
<evidence type="ECO:0000256" key="12">
    <source>
        <dbReference type="RuleBase" id="RU363032"/>
    </source>
</evidence>
<dbReference type="EMBL" id="JACRUO010000001">
    <property type="protein sequence ID" value="MBD3689066.1"/>
    <property type="molecule type" value="Genomic_DNA"/>
</dbReference>
<evidence type="ECO:0000313" key="16">
    <source>
        <dbReference type="Proteomes" id="UP000627538"/>
    </source>
</evidence>
<organism evidence="15 16">
    <name type="scientific">Nanchangia anserum</name>
    <dbReference type="NCBI Taxonomy" id="2692125"/>
    <lineage>
        <taxon>Bacteria</taxon>
        <taxon>Bacillati</taxon>
        <taxon>Actinomycetota</taxon>
        <taxon>Actinomycetes</taxon>
        <taxon>Actinomycetales</taxon>
        <taxon>Actinomycetaceae</taxon>
        <taxon>Nanchangia</taxon>
    </lineage>
</organism>
<dbReference type="InterPro" id="IPR025966">
    <property type="entry name" value="OppC_N"/>
</dbReference>
<evidence type="ECO:0000256" key="2">
    <source>
        <dbReference type="ARBA" id="ARBA00022448"/>
    </source>
</evidence>
<dbReference type="AlphaFoldDB" id="A0A8I0GBP2"/>
<keyword evidence="2 12" id="KW-0813">Transport</keyword>
<comment type="caution">
    <text evidence="15">The sequence shown here is derived from an EMBL/GenBank/DDBJ whole genome shotgun (WGS) entry which is preliminary data.</text>
</comment>
<evidence type="ECO:0000256" key="13">
    <source>
        <dbReference type="SAM" id="MobiDB-lite"/>
    </source>
</evidence>
<accession>A0A8I0GBP2</accession>
<comment type="subcellular location">
    <subcellularLocation>
        <location evidence="1">Cell inner membrane</location>
        <topology evidence="1">Multi-pass membrane protein</topology>
    </subcellularLocation>
    <subcellularLocation>
        <location evidence="12">Cell membrane</location>
        <topology evidence="12">Multi-pass membrane protein</topology>
    </subcellularLocation>
</comment>
<dbReference type="GO" id="GO:0005886">
    <property type="term" value="C:plasma membrane"/>
    <property type="evidence" value="ECO:0007669"/>
    <property type="project" value="UniProtKB-SubCell"/>
</dbReference>
<feature type="transmembrane region" description="Helical" evidence="12">
    <location>
        <begin position="174"/>
        <end position="191"/>
    </location>
</feature>
<keyword evidence="5 12" id="KW-0812">Transmembrane</keyword>
<feature type="transmembrane region" description="Helical" evidence="12">
    <location>
        <begin position="110"/>
        <end position="134"/>
    </location>
</feature>
<keyword evidence="4" id="KW-0997">Cell inner membrane</keyword>
<evidence type="ECO:0000256" key="7">
    <source>
        <dbReference type="ARBA" id="ARBA00022927"/>
    </source>
</evidence>
<dbReference type="InterPro" id="IPR035906">
    <property type="entry name" value="MetI-like_sf"/>
</dbReference>
<evidence type="ECO:0000313" key="15">
    <source>
        <dbReference type="EMBL" id="MBD3689066.1"/>
    </source>
</evidence>
<evidence type="ECO:0000256" key="10">
    <source>
        <dbReference type="ARBA" id="ARBA00024202"/>
    </source>
</evidence>
<evidence type="ECO:0000256" key="3">
    <source>
        <dbReference type="ARBA" id="ARBA00022475"/>
    </source>
</evidence>
<gene>
    <name evidence="15" type="ORF">H8R10_02305</name>
</gene>
<feature type="domain" description="ABC transmembrane type-1" evidence="14">
    <location>
        <begin position="106"/>
        <end position="298"/>
    </location>
</feature>
<dbReference type="Gene3D" id="1.10.3720.10">
    <property type="entry name" value="MetI-like"/>
    <property type="match status" value="1"/>
</dbReference>
<dbReference type="Proteomes" id="UP000627538">
    <property type="component" value="Unassembled WGS sequence"/>
</dbReference>
<dbReference type="GO" id="GO:0055085">
    <property type="term" value="P:transmembrane transport"/>
    <property type="evidence" value="ECO:0007669"/>
    <property type="project" value="InterPro"/>
</dbReference>
<keyword evidence="6" id="KW-0571">Peptide transport</keyword>
<proteinExistence type="inferred from homology"/>
<evidence type="ECO:0000256" key="6">
    <source>
        <dbReference type="ARBA" id="ARBA00022856"/>
    </source>
</evidence>